<dbReference type="EMBL" id="DSRU01000046">
    <property type="protein sequence ID" value="HFM96830.1"/>
    <property type="molecule type" value="Genomic_DNA"/>
</dbReference>
<evidence type="ECO:0000313" key="1">
    <source>
        <dbReference type="EMBL" id="HFM96830.1"/>
    </source>
</evidence>
<accession>A0A7C3KC37</accession>
<name>A0A7C3KC37_9CYAN</name>
<comment type="caution">
    <text evidence="1">The sequence shown here is derived from an EMBL/GenBank/DDBJ whole genome shotgun (WGS) entry which is preliminary data.</text>
</comment>
<reference evidence="1" key="1">
    <citation type="journal article" date="2020" name="mSystems">
        <title>Genome- and Community-Level Interaction Insights into Carbon Utilization and Element Cycling Functions of Hydrothermarchaeota in Hydrothermal Sediment.</title>
        <authorList>
            <person name="Zhou Z."/>
            <person name="Liu Y."/>
            <person name="Xu W."/>
            <person name="Pan J."/>
            <person name="Luo Z.H."/>
            <person name="Li M."/>
        </authorList>
    </citation>
    <scope>NUCLEOTIDE SEQUENCE [LARGE SCALE GENOMIC DNA]</scope>
    <source>
        <strain evidence="1">SpSt-418</strain>
    </source>
</reference>
<organism evidence="1">
    <name type="scientific">Oscillatoriales cyanobacterium SpSt-418</name>
    <dbReference type="NCBI Taxonomy" id="2282169"/>
    <lineage>
        <taxon>Bacteria</taxon>
        <taxon>Bacillati</taxon>
        <taxon>Cyanobacteriota</taxon>
        <taxon>Cyanophyceae</taxon>
        <taxon>Oscillatoriophycideae</taxon>
        <taxon>Oscillatoriales</taxon>
    </lineage>
</organism>
<gene>
    <name evidence="1" type="ORF">ENR64_03520</name>
</gene>
<dbReference type="AlphaFoldDB" id="A0A7C3KC37"/>
<protein>
    <submittedName>
        <fullName evidence="1">Uncharacterized protein</fullName>
    </submittedName>
</protein>
<proteinExistence type="predicted"/>
<sequence>MTPKVSFSPDHQLLASIDREMVVLWNWNLGLDELLNQGCTWLGDYFENNPNVTEQDKQVCQGVEQS</sequence>